<evidence type="ECO:0000256" key="15">
    <source>
        <dbReference type="PIRSR" id="PIRSR000977-2"/>
    </source>
</evidence>
<proteinExistence type="predicted"/>
<evidence type="ECO:0000256" key="2">
    <source>
        <dbReference type="ARBA" id="ARBA00012108"/>
    </source>
</evidence>
<keyword evidence="5 15" id="KW-0479">Metal-binding</keyword>
<feature type="binding site" evidence="15">
    <location>
        <position position="12"/>
    </location>
    <ligand>
        <name>Mg(2+)</name>
        <dbReference type="ChEBI" id="CHEBI:18420"/>
        <label>1</label>
    </ligand>
</feature>
<comment type="caution">
    <text evidence="18">The sequence shown here is derived from an EMBL/GenBank/DDBJ whole genome shotgun (WGS) entry which is preliminary data.</text>
</comment>
<dbReference type="Pfam" id="PF26016">
    <property type="entry name" value="ExoI_C"/>
    <property type="match status" value="1"/>
</dbReference>
<dbReference type="Gene3D" id="1.20.1280.70">
    <property type="entry name" value="Exonuclease ExoI, domain 3"/>
    <property type="match status" value="1"/>
</dbReference>
<dbReference type="Proteomes" id="UP000091969">
    <property type="component" value="Unassembled WGS sequence"/>
</dbReference>
<dbReference type="SUPFAM" id="SSF53098">
    <property type="entry name" value="Ribonuclease H-like"/>
    <property type="match status" value="1"/>
</dbReference>
<dbReference type="AlphaFoldDB" id="A0A1A6DSI6"/>
<keyword evidence="10" id="KW-0238">DNA-binding</keyword>
<dbReference type="PROSITE" id="PS51784">
    <property type="entry name" value="EXOI_SH3"/>
    <property type="match status" value="1"/>
</dbReference>
<dbReference type="InterPro" id="IPR038649">
    <property type="entry name" value="EXOI_SH3_sf"/>
</dbReference>
<reference evidence="18 19" key="1">
    <citation type="submission" date="2016-06" db="EMBL/GenBank/DDBJ databases">
        <title>Genome sequence of Tepidimonas fonticaldi PL17.</title>
        <authorList>
            <person name="Pinnaka A.K."/>
        </authorList>
    </citation>
    <scope>NUCLEOTIDE SEQUENCE [LARGE SCALE GENOMIC DNA]</scope>
    <source>
        <strain evidence="18 19">PL17</strain>
    </source>
</reference>
<dbReference type="Gene3D" id="3.30.420.10">
    <property type="entry name" value="Ribonuclease H-like superfamily/Ribonuclease H"/>
    <property type="match status" value="1"/>
</dbReference>
<comment type="catalytic activity">
    <reaction evidence="1">
        <text>Exonucleolytic cleavage in the 3'- to 5'-direction to yield nucleoside 5'-phosphates.</text>
        <dbReference type="EC" id="3.1.11.1"/>
    </reaction>
</comment>
<feature type="binding site" evidence="14">
    <location>
        <position position="14"/>
    </location>
    <ligand>
        <name>substrate</name>
    </ligand>
</feature>
<dbReference type="PROSITE" id="PS51785">
    <property type="entry name" value="EXOI_C"/>
    <property type="match status" value="1"/>
</dbReference>
<evidence type="ECO:0000313" key="18">
    <source>
        <dbReference type="EMBL" id="OBS29882.1"/>
    </source>
</evidence>
<evidence type="ECO:0000256" key="14">
    <source>
        <dbReference type="PIRSR" id="PIRSR000977-1"/>
    </source>
</evidence>
<dbReference type="InterPro" id="IPR023607">
    <property type="entry name" value="Exodeoxyribonuclease_I"/>
</dbReference>
<evidence type="ECO:0000256" key="3">
    <source>
        <dbReference type="ARBA" id="ARBA00019900"/>
    </source>
</evidence>
<dbReference type="InterPro" id="IPR013620">
    <property type="entry name" value="Exonuc_1_SH3"/>
</dbReference>
<organism evidence="18 19">
    <name type="scientific">Tepidimonas fonticaldi</name>
    <dbReference type="NCBI Taxonomy" id="1101373"/>
    <lineage>
        <taxon>Bacteria</taxon>
        <taxon>Pseudomonadati</taxon>
        <taxon>Pseudomonadota</taxon>
        <taxon>Betaproteobacteria</taxon>
        <taxon>Burkholderiales</taxon>
        <taxon>Tepidimonas</taxon>
    </lineage>
</organism>
<feature type="domain" description="ExoI SH3-like" evidence="16">
    <location>
        <begin position="199"/>
        <end position="358"/>
    </location>
</feature>
<evidence type="ECO:0000256" key="5">
    <source>
        <dbReference type="ARBA" id="ARBA00022723"/>
    </source>
</evidence>
<gene>
    <name evidence="18" type="ORF">A9O67_08625</name>
</gene>
<dbReference type="SMART" id="SM00479">
    <property type="entry name" value="EXOIII"/>
    <property type="match status" value="1"/>
</dbReference>
<dbReference type="EMBL" id="LZDH01000065">
    <property type="protein sequence ID" value="OBS29882.1"/>
    <property type="molecule type" value="Genomic_DNA"/>
</dbReference>
<feature type="domain" description="ExoI C-terminal" evidence="17">
    <location>
        <begin position="361"/>
        <end position="484"/>
    </location>
</feature>
<dbReference type="CDD" id="cd06138">
    <property type="entry name" value="ExoI_N"/>
    <property type="match status" value="1"/>
</dbReference>
<dbReference type="GO" id="GO:0003677">
    <property type="term" value="F:DNA binding"/>
    <property type="evidence" value="ECO:0007669"/>
    <property type="project" value="UniProtKB-KW"/>
</dbReference>
<evidence type="ECO:0000256" key="11">
    <source>
        <dbReference type="ARBA" id="ARBA00023204"/>
    </source>
</evidence>
<protein>
    <recommendedName>
        <fullName evidence="3">Exodeoxyribonuclease I</fullName>
        <ecNumber evidence="2">3.1.11.1</ecNumber>
    </recommendedName>
    <alternativeName>
        <fullName evidence="12">DNA deoxyribophosphodiesterase</fullName>
    </alternativeName>
</protein>
<evidence type="ECO:0000256" key="8">
    <source>
        <dbReference type="ARBA" id="ARBA00022839"/>
    </source>
</evidence>
<evidence type="ECO:0000256" key="6">
    <source>
        <dbReference type="ARBA" id="ARBA00022763"/>
    </source>
</evidence>
<dbReference type="GO" id="GO:0006281">
    <property type="term" value="P:DNA repair"/>
    <property type="evidence" value="ECO:0007669"/>
    <property type="project" value="UniProtKB-KW"/>
</dbReference>
<dbReference type="Gene3D" id="3.30.1520.20">
    <property type="entry name" value="Exonuclease ExoI, domain 2"/>
    <property type="match status" value="1"/>
</dbReference>
<dbReference type="InterPro" id="IPR012337">
    <property type="entry name" value="RNaseH-like_sf"/>
</dbReference>
<evidence type="ECO:0000259" key="17">
    <source>
        <dbReference type="PROSITE" id="PS51785"/>
    </source>
</evidence>
<keyword evidence="8" id="KW-0269">Exonuclease</keyword>
<dbReference type="InterPro" id="IPR013520">
    <property type="entry name" value="Ribonucl_H"/>
</dbReference>
<evidence type="ECO:0000256" key="10">
    <source>
        <dbReference type="ARBA" id="ARBA00023125"/>
    </source>
</evidence>
<evidence type="ECO:0000256" key="4">
    <source>
        <dbReference type="ARBA" id="ARBA00022722"/>
    </source>
</evidence>
<evidence type="ECO:0000256" key="1">
    <source>
        <dbReference type="ARBA" id="ARBA00000563"/>
    </source>
</evidence>
<dbReference type="OrthoDB" id="9763470at2"/>
<dbReference type="GO" id="GO:0008310">
    <property type="term" value="F:single-stranded DNA 3'-5' DNA exonuclease activity"/>
    <property type="evidence" value="ECO:0007669"/>
    <property type="project" value="UniProtKB-EC"/>
</dbReference>
<sequence length="487" mass="54836">MTQTAHTFFWHDYETFGADARRDRPAQFAGLRTDAQLNPIGEPLIAYCRPAPDYLPDPESCLITGITPQTCLDRGVSERTFAESILAELERPGTVGVGYNSIRFDDEFTRHLLWRNLLDPYGREWRNGCGRWDVLDVVRMTWALRPQGIEWPRHPDGRPSFRLEDLTAANGLAHTQAHDALSDVLATVAVARLIRERQPRLFDYAFGLHRRDRVMQVLGLPALAGQARPFVHVSGQFSTERGCLAVMWPLASHPSNRNELLAWDLAHDPRELIDLRPEEARLRLFTRQADLPEGVRRLPLKSIHLNRSPMVVSNPAVLQDGAAERFGLDLGLIQRHAAYAAGLPDLGALWAALFGRDVPAGPADVDGALYDGFVGDEDRRRLARLRQLDPADPAWQRAGFDDPRLPELVFRFRARNHPESLRDDERLRWRDHCRARLMDGTGGFAPLPAYLERLDALAEGAVERGDERAQAILADLMDYAASLAPED</sequence>
<dbReference type="InterPro" id="IPR036397">
    <property type="entry name" value="RNaseH_sf"/>
</dbReference>
<dbReference type="PIRSF" id="PIRSF000977">
    <property type="entry name" value="Exodeoxyribonuclease_I"/>
    <property type="match status" value="1"/>
</dbReference>
<dbReference type="Gene3D" id="1.10.287.1240">
    <property type="match status" value="1"/>
</dbReference>
<feature type="binding site" evidence="14">
    <location>
        <position position="162"/>
    </location>
    <ligand>
        <name>substrate</name>
    </ligand>
</feature>
<dbReference type="GO" id="GO:0046872">
    <property type="term" value="F:metal ion binding"/>
    <property type="evidence" value="ECO:0007669"/>
    <property type="project" value="UniProtKB-KW"/>
</dbReference>
<dbReference type="STRING" id="1101373.A9O67_08625"/>
<keyword evidence="6" id="KW-0227">DNA damage</keyword>
<keyword evidence="11" id="KW-0234">DNA repair</keyword>
<keyword evidence="4" id="KW-0540">Nuclease</keyword>
<evidence type="ECO:0000256" key="9">
    <source>
        <dbReference type="ARBA" id="ARBA00022842"/>
    </source>
</evidence>
<keyword evidence="9 15" id="KW-0460">Magnesium</keyword>
<evidence type="ECO:0000256" key="12">
    <source>
        <dbReference type="ARBA" id="ARBA00031220"/>
    </source>
</evidence>
<dbReference type="FunFam" id="3.30.420.10:FF:000033">
    <property type="entry name" value="Exodeoxyribonuclease I"/>
    <property type="match status" value="1"/>
</dbReference>
<dbReference type="Pfam" id="PF00929">
    <property type="entry name" value="RNase_T"/>
    <property type="match status" value="1"/>
</dbReference>
<evidence type="ECO:0000313" key="19">
    <source>
        <dbReference type="Proteomes" id="UP000091969"/>
    </source>
</evidence>
<accession>A0A1A6DSI6</accession>
<comment type="subunit">
    <text evidence="13">Monomer. Interacts with ssb (via C-terminus); this interaction stimulates the exonuclease activity by recruiting the enzyme to its substrate.</text>
</comment>
<dbReference type="NCBIfam" id="NF008746">
    <property type="entry name" value="PRK11779.1"/>
    <property type="match status" value="1"/>
</dbReference>
<dbReference type="RefSeq" id="WP_068610184.1">
    <property type="nucleotide sequence ID" value="NZ_LZDH01000065.1"/>
</dbReference>
<dbReference type="InterPro" id="IPR058561">
    <property type="entry name" value="Exonuc_1_C"/>
</dbReference>
<feature type="binding site" evidence="15">
    <location>
        <position position="14"/>
    </location>
    <ligand>
        <name>Mg(2+)</name>
        <dbReference type="ChEBI" id="CHEBI:18420"/>
        <label>2</label>
    </ligand>
</feature>
<name>A0A1A6DSI6_9BURK</name>
<dbReference type="Pfam" id="PF08411">
    <property type="entry name" value="ExoI_SH3"/>
    <property type="match status" value="1"/>
</dbReference>
<dbReference type="EC" id="3.1.11.1" evidence="2"/>
<keyword evidence="19" id="KW-1185">Reference proteome</keyword>
<evidence type="ECO:0000259" key="16">
    <source>
        <dbReference type="PROSITE" id="PS51784"/>
    </source>
</evidence>
<feature type="binding site" evidence="15">
    <location>
        <position position="183"/>
    </location>
    <ligand>
        <name>Mg(2+)</name>
        <dbReference type="ChEBI" id="CHEBI:18420"/>
        <label>2</label>
    </ligand>
</feature>
<dbReference type="InterPro" id="IPR034747">
    <property type="entry name" value="EXOI_SH3"/>
</dbReference>
<comment type="cofactor">
    <cofactor evidence="15">
        <name>Mg(2+)</name>
        <dbReference type="ChEBI" id="CHEBI:18420"/>
    </cofactor>
    <text evidence="15">Binds 2 Mg(2+) ions per monomer.</text>
</comment>
<keyword evidence="7" id="KW-0378">Hydrolase</keyword>
<evidence type="ECO:0000256" key="7">
    <source>
        <dbReference type="ARBA" id="ARBA00022801"/>
    </source>
</evidence>
<evidence type="ECO:0000256" key="13">
    <source>
        <dbReference type="ARBA" id="ARBA00046792"/>
    </source>
</evidence>